<feature type="non-terminal residue" evidence="1">
    <location>
        <position position="1"/>
    </location>
</feature>
<dbReference type="AlphaFoldDB" id="A0A2B7WFT2"/>
<gene>
    <name evidence="1" type="ORF">AJ79_10088</name>
</gene>
<keyword evidence="2" id="KW-1185">Reference proteome</keyword>
<evidence type="ECO:0000313" key="1">
    <source>
        <dbReference type="EMBL" id="PGG95391.1"/>
    </source>
</evidence>
<sequence>VQDTVNSIANTLNEVSLRLSSSLDQLFHGSIMQVELNARCENQLDQLLQAREHQSVKQSQHHIKIGLSGVGGLGIMNVKDTKHHIDERKAAEVRRTMNSLQRRTRAELKKLRKKLKDGEDIDDIGNEMPSDKEEPLFIIDKEGIIE</sequence>
<accession>A0A2B7WFT2</accession>
<protein>
    <submittedName>
        <fullName evidence="1">Uncharacterized protein</fullName>
    </submittedName>
</protein>
<dbReference type="Proteomes" id="UP000223968">
    <property type="component" value="Unassembled WGS sequence"/>
</dbReference>
<name>A0A2B7WFT2_9EURO</name>
<proteinExistence type="predicted"/>
<comment type="caution">
    <text evidence="1">The sequence shown here is derived from an EMBL/GenBank/DDBJ whole genome shotgun (WGS) entry which is preliminary data.</text>
</comment>
<organism evidence="1 2">
    <name type="scientific">Helicocarpus griseus UAMH5409</name>
    <dbReference type="NCBI Taxonomy" id="1447875"/>
    <lineage>
        <taxon>Eukaryota</taxon>
        <taxon>Fungi</taxon>
        <taxon>Dikarya</taxon>
        <taxon>Ascomycota</taxon>
        <taxon>Pezizomycotina</taxon>
        <taxon>Eurotiomycetes</taxon>
        <taxon>Eurotiomycetidae</taxon>
        <taxon>Onygenales</taxon>
        <taxon>Ajellomycetaceae</taxon>
        <taxon>Helicocarpus</taxon>
    </lineage>
</organism>
<reference evidence="1 2" key="1">
    <citation type="submission" date="2017-10" db="EMBL/GenBank/DDBJ databases">
        <title>Comparative genomics in systemic dimorphic fungi from Ajellomycetaceae.</title>
        <authorList>
            <person name="Munoz J.F."/>
            <person name="Mcewen J.G."/>
            <person name="Clay O.K."/>
            <person name="Cuomo C.A."/>
        </authorList>
    </citation>
    <scope>NUCLEOTIDE SEQUENCE [LARGE SCALE GENOMIC DNA]</scope>
    <source>
        <strain evidence="1 2">UAMH5409</strain>
    </source>
</reference>
<dbReference type="EMBL" id="PDNB01000351">
    <property type="protein sequence ID" value="PGG95391.1"/>
    <property type="molecule type" value="Genomic_DNA"/>
</dbReference>
<evidence type="ECO:0000313" key="2">
    <source>
        <dbReference type="Proteomes" id="UP000223968"/>
    </source>
</evidence>